<dbReference type="FunFam" id="3.90.870.10:FF:000001">
    <property type="entry name" value="Riboflavin biosynthesis protein RibBA"/>
    <property type="match status" value="1"/>
</dbReference>
<feature type="binding site" evidence="19">
    <location>
        <begin position="291"/>
        <end position="293"/>
    </location>
    <ligand>
        <name>GTP</name>
        <dbReference type="ChEBI" id="CHEBI:37565"/>
    </ligand>
</feature>
<comment type="pathway">
    <text evidence="4 19">Cofactor biosynthesis; riboflavin biosynthesis; 5-amino-6-(D-ribitylamino)uracil from GTP: step 1/4.</text>
</comment>
<feature type="active site" description="Nucleophile; for GTP cyclohydrolase activity" evidence="19">
    <location>
        <position position="327"/>
    </location>
</feature>
<evidence type="ECO:0000256" key="3">
    <source>
        <dbReference type="ARBA" id="ARBA00002284"/>
    </source>
</evidence>
<keyword evidence="16 19" id="KW-0511">Multifunctional enzyme</keyword>
<dbReference type="HAMAP" id="MF_00180">
    <property type="entry name" value="RibB"/>
    <property type="match status" value="1"/>
</dbReference>
<evidence type="ECO:0000256" key="16">
    <source>
        <dbReference type="ARBA" id="ARBA00023268"/>
    </source>
</evidence>
<proteinExistence type="inferred from homology"/>
<keyword evidence="9 19" id="KW-0547">Nucleotide-binding</keyword>
<sequence length="402" mass="44957">MSRIEEAIQALRNNEIILVTDNEDRENEGDMICAGENVTGEMINIMATYARGLICTPIGSEVARRLSLNPMVVQNTDNHETAFTVSVDHINTSTGISAFERAETIRALADGKSLASDFRRPGHVFPLVAKDGGVLERDGHTEATIDLLRLAGLKEVGICCEIMASDGHMMRGEDLIKLAKKLNLKITTVEEIQEYRKNLEVDLVSTNPVNLPSEYGNFKAYAFLDRKTGKEHVAVVKGDIQKEGVLTRIHSECLTGDVLGSRRCDCGSQLHKALRNIEENGSGVLLYLRQEGRGIGLFNKLKAYELQEHGYDTVDANLKLGFPEDMRDYKIASEMLKSLGVKSVRLMTNNPDKINQLEEYGIKVESRCPLEIKSNDTDRKYLEIKAKRMGHKLREFKEMKNA</sequence>
<feature type="binding site" evidence="19">
    <location>
        <position position="253"/>
    </location>
    <ligand>
        <name>Zn(2+)</name>
        <dbReference type="ChEBI" id="CHEBI:29105"/>
        <note>catalytic</note>
    </ligand>
</feature>
<feature type="binding site" evidence="19">
    <location>
        <position position="266"/>
    </location>
    <ligand>
        <name>Zn(2+)</name>
        <dbReference type="ChEBI" id="CHEBI:29105"/>
        <note>catalytic</note>
    </ligand>
</feature>
<evidence type="ECO:0000256" key="10">
    <source>
        <dbReference type="ARBA" id="ARBA00022801"/>
    </source>
</evidence>
<evidence type="ECO:0000313" key="22">
    <source>
        <dbReference type="Proteomes" id="UP000070383"/>
    </source>
</evidence>
<evidence type="ECO:0000256" key="13">
    <source>
        <dbReference type="ARBA" id="ARBA00023134"/>
    </source>
</evidence>
<dbReference type="PIRSF" id="PIRSF001259">
    <property type="entry name" value="RibA"/>
    <property type="match status" value="1"/>
</dbReference>
<dbReference type="UniPathway" id="UPA00275">
    <property type="reaction ID" value="UER00399"/>
</dbReference>
<evidence type="ECO:0000256" key="7">
    <source>
        <dbReference type="ARBA" id="ARBA00022619"/>
    </source>
</evidence>
<comment type="function">
    <text evidence="3 19">Catalyzes the conversion of D-ribulose 5-phosphate to formate and 3,4-dihydroxy-2-butanone 4-phosphate.</text>
</comment>
<dbReference type="GO" id="GO:0030145">
    <property type="term" value="F:manganese ion binding"/>
    <property type="evidence" value="ECO:0007669"/>
    <property type="project" value="UniProtKB-UniRule"/>
</dbReference>
<dbReference type="GO" id="GO:0003935">
    <property type="term" value="F:GTP cyclohydrolase II activity"/>
    <property type="evidence" value="ECO:0007669"/>
    <property type="project" value="UniProtKB-UniRule"/>
</dbReference>
<evidence type="ECO:0000256" key="12">
    <source>
        <dbReference type="ARBA" id="ARBA00022842"/>
    </source>
</evidence>
<dbReference type="NCBIfam" id="TIGR00505">
    <property type="entry name" value="ribA"/>
    <property type="match status" value="1"/>
</dbReference>
<feature type="binding site" evidence="19">
    <location>
        <begin position="137"/>
        <end position="141"/>
    </location>
    <ligand>
        <name>D-ribulose 5-phosphate</name>
        <dbReference type="ChEBI" id="CHEBI:58121"/>
    </ligand>
</feature>
<evidence type="ECO:0000256" key="11">
    <source>
        <dbReference type="ARBA" id="ARBA00022833"/>
    </source>
</evidence>
<keyword evidence="11 19" id="KW-0862">Zinc</keyword>
<feature type="binding site" evidence="19">
    <location>
        <begin position="248"/>
        <end position="252"/>
    </location>
    <ligand>
        <name>GTP</name>
        <dbReference type="ChEBI" id="CHEBI:37565"/>
    </ligand>
</feature>
<accession>A0A133KG38</accession>
<evidence type="ECO:0000256" key="5">
    <source>
        <dbReference type="ARBA" id="ARBA00004904"/>
    </source>
</evidence>
<evidence type="ECO:0000256" key="6">
    <source>
        <dbReference type="ARBA" id="ARBA00005520"/>
    </source>
</evidence>
<feature type="binding site" evidence="19">
    <location>
        <position position="161"/>
    </location>
    <ligand>
        <name>D-ribulose 5-phosphate</name>
        <dbReference type="ChEBI" id="CHEBI:58121"/>
    </ligand>
</feature>
<comment type="function">
    <text evidence="17 19">Catalyzes the conversion of GTP to 2,5-diamino-6-ribosylamino-4(3H)-pyrimidinone 5'-phosphate (DARP), formate and pyrophosphate.</text>
</comment>
<protein>
    <recommendedName>
        <fullName evidence="19">Riboflavin biosynthesis protein RibBA</fullName>
    </recommendedName>
    <domain>
        <recommendedName>
            <fullName evidence="19">3,4-dihydroxy-2-butanone 4-phosphate synthase</fullName>
            <shortName evidence="19">DHBP synthase</shortName>
            <ecNumber evidence="19">4.1.99.12</ecNumber>
        </recommendedName>
    </domain>
    <domain>
        <recommendedName>
            <fullName evidence="19">GTP cyclohydrolase-2</fullName>
            <ecNumber evidence="19">3.5.4.25</ecNumber>
        </recommendedName>
        <alternativeName>
            <fullName evidence="19">GTP cyclohydrolase II</fullName>
        </alternativeName>
    </domain>
</protein>
<dbReference type="EMBL" id="LRPM01000024">
    <property type="protein sequence ID" value="KWZ78506.1"/>
    <property type="molecule type" value="Genomic_DNA"/>
</dbReference>
<feature type="binding site" evidence="19">
    <location>
        <begin position="25"/>
        <end position="26"/>
    </location>
    <ligand>
        <name>D-ribulose 5-phosphate</name>
        <dbReference type="ChEBI" id="CHEBI:58121"/>
    </ligand>
</feature>
<feature type="domain" description="GTP cyclohydrolase II" evidence="20">
    <location>
        <begin position="209"/>
        <end position="369"/>
    </location>
</feature>
<dbReference type="InterPro" id="IPR036144">
    <property type="entry name" value="RibA-like_sf"/>
</dbReference>
<comment type="cofactor">
    <cofactor evidence="19">
        <name>Mg(2+)</name>
        <dbReference type="ChEBI" id="CHEBI:18420"/>
    </cofactor>
    <cofactor evidence="19">
        <name>Mn(2+)</name>
        <dbReference type="ChEBI" id="CHEBI:29035"/>
    </cofactor>
    <text evidence="19">Binds 2 divalent metal cations per subunit. Magnesium or manganese.</text>
</comment>
<evidence type="ECO:0000256" key="17">
    <source>
        <dbReference type="ARBA" id="ARBA00043932"/>
    </source>
</evidence>
<reference evidence="22" key="1">
    <citation type="submission" date="2016-01" db="EMBL/GenBank/DDBJ databases">
        <authorList>
            <person name="Mitreva M."/>
            <person name="Pepin K.H."/>
            <person name="Mihindukulasuriya K.A."/>
            <person name="Fulton R."/>
            <person name="Fronick C."/>
            <person name="O'Laughlin M."/>
            <person name="Miner T."/>
            <person name="Herter B."/>
            <person name="Rosa B.A."/>
            <person name="Cordes M."/>
            <person name="Tomlinson C."/>
            <person name="Wollam A."/>
            <person name="Palsikar V.B."/>
            <person name="Mardis E.R."/>
            <person name="Wilson R.K."/>
        </authorList>
    </citation>
    <scope>NUCLEOTIDE SEQUENCE [LARGE SCALE GENOMIC DNA]</scope>
    <source>
        <strain evidence="22">MJR8151</strain>
    </source>
</reference>
<evidence type="ECO:0000256" key="1">
    <source>
        <dbReference type="ARBA" id="ARBA00000141"/>
    </source>
</evidence>
<evidence type="ECO:0000256" key="18">
    <source>
        <dbReference type="ARBA" id="ARBA00049295"/>
    </source>
</evidence>
<keyword evidence="14 19" id="KW-0464">Manganese</keyword>
<dbReference type="InterPro" id="IPR017945">
    <property type="entry name" value="DHBP_synth_RibB-like_a/b_dom"/>
</dbReference>
<dbReference type="InterPro" id="IPR000422">
    <property type="entry name" value="DHBP_synthase_RibB"/>
</dbReference>
<comment type="cofactor">
    <cofactor evidence="2">
        <name>Mn(2+)</name>
        <dbReference type="ChEBI" id="CHEBI:29035"/>
    </cofactor>
</comment>
<dbReference type="Pfam" id="PF00925">
    <property type="entry name" value="GTP_cyclohydro2"/>
    <property type="match status" value="1"/>
</dbReference>
<dbReference type="GO" id="GO:0005525">
    <property type="term" value="F:GTP binding"/>
    <property type="evidence" value="ECO:0007669"/>
    <property type="project" value="UniProtKB-KW"/>
</dbReference>
<evidence type="ECO:0000256" key="2">
    <source>
        <dbReference type="ARBA" id="ARBA00001936"/>
    </source>
</evidence>
<feature type="binding site" evidence="19">
    <location>
        <position position="313"/>
    </location>
    <ligand>
        <name>GTP</name>
        <dbReference type="ChEBI" id="CHEBI:37565"/>
    </ligand>
</feature>
<dbReference type="InterPro" id="IPR016299">
    <property type="entry name" value="Riboflavin_synth_RibBA"/>
</dbReference>
<dbReference type="GO" id="GO:0009231">
    <property type="term" value="P:riboflavin biosynthetic process"/>
    <property type="evidence" value="ECO:0007669"/>
    <property type="project" value="UniProtKB-UniRule"/>
</dbReference>
<dbReference type="InterPro" id="IPR032677">
    <property type="entry name" value="GTP_cyclohydro_II"/>
</dbReference>
<evidence type="ECO:0000256" key="14">
    <source>
        <dbReference type="ARBA" id="ARBA00023211"/>
    </source>
</evidence>
<dbReference type="HAMAP" id="MF_01283">
    <property type="entry name" value="RibBA"/>
    <property type="match status" value="1"/>
</dbReference>
<evidence type="ECO:0000256" key="4">
    <source>
        <dbReference type="ARBA" id="ARBA00004853"/>
    </source>
</evidence>
<feature type="site" description="Essential for DHBP synthase activity" evidence="19">
    <location>
        <position position="123"/>
    </location>
</feature>
<dbReference type="EC" id="4.1.99.12" evidence="19"/>
<keyword evidence="10 19" id="KW-0378">Hydrolase</keyword>
<comment type="pathway">
    <text evidence="5 19">Cofactor biosynthesis; riboflavin biosynthesis; 2-hydroxy-3-oxobutyl phosphate from D-ribulose 5-phosphate: step 1/1.</text>
</comment>
<dbReference type="SUPFAM" id="SSF55821">
    <property type="entry name" value="YrdC/RibB"/>
    <property type="match status" value="1"/>
</dbReference>
<dbReference type="FunFam" id="3.40.50.10990:FF:000001">
    <property type="entry name" value="Riboflavin biosynthesis protein RibBA"/>
    <property type="match status" value="1"/>
</dbReference>
<dbReference type="GO" id="GO:0000287">
    <property type="term" value="F:magnesium ion binding"/>
    <property type="evidence" value="ECO:0007669"/>
    <property type="project" value="UniProtKB-UniRule"/>
</dbReference>
<dbReference type="STRING" id="33036.HMPREF3200_00709"/>
<dbReference type="GO" id="GO:0008686">
    <property type="term" value="F:3,4-dihydroxy-2-butanone-4-phosphate synthase activity"/>
    <property type="evidence" value="ECO:0007669"/>
    <property type="project" value="UniProtKB-UniRule"/>
</dbReference>
<dbReference type="CDD" id="cd00641">
    <property type="entry name" value="GTP_cyclohydro2"/>
    <property type="match status" value="1"/>
</dbReference>
<comment type="caution">
    <text evidence="21">The sequence shown here is derived from an EMBL/GenBank/DDBJ whole genome shotgun (WGS) entry which is preliminary data.</text>
</comment>
<feature type="site" description="Essential for DHBP synthase activity" evidence="19">
    <location>
        <position position="161"/>
    </location>
</feature>
<dbReference type="EC" id="3.5.4.25" evidence="19"/>
<feature type="binding site" evidence="19">
    <location>
        <position position="140"/>
    </location>
    <ligand>
        <name>Mg(2+)</name>
        <dbReference type="ChEBI" id="CHEBI:18420"/>
        <label>2</label>
    </ligand>
</feature>
<keyword evidence="15 19" id="KW-0456">Lyase</keyword>
<comment type="similarity">
    <text evidence="6 19">In the N-terminal section; belongs to the DHBP synthase family.</text>
</comment>
<feature type="region of interest" description="DHBP synthase" evidence="19">
    <location>
        <begin position="1"/>
        <end position="198"/>
    </location>
</feature>
<dbReference type="RefSeq" id="WP_060929216.1">
    <property type="nucleotide sequence ID" value="NZ_KQ955267.1"/>
</dbReference>
<comment type="catalytic activity">
    <reaction evidence="18 19">
        <text>GTP + 4 H2O = 2,5-diamino-6-hydroxy-4-(5-phosphoribosylamino)-pyrimidine + formate + 2 phosphate + 3 H(+)</text>
        <dbReference type="Rhea" id="RHEA:23704"/>
        <dbReference type="ChEBI" id="CHEBI:15377"/>
        <dbReference type="ChEBI" id="CHEBI:15378"/>
        <dbReference type="ChEBI" id="CHEBI:15740"/>
        <dbReference type="ChEBI" id="CHEBI:37565"/>
        <dbReference type="ChEBI" id="CHEBI:43474"/>
        <dbReference type="ChEBI" id="CHEBI:58614"/>
        <dbReference type="EC" id="3.5.4.25"/>
    </reaction>
</comment>
<feature type="binding site" evidence="19">
    <location>
        <position position="348"/>
    </location>
    <ligand>
        <name>GTP</name>
        <dbReference type="ChEBI" id="CHEBI:37565"/>
    </ligand>
</feature>
<dbReference type="PATRIC" id="fig|33036.3.peg.705"/>
<dbReference type="SUPFAM" id="SSF142695">
    <property type="entry name" value="RibA-like"/>
    <property type="match status" value="1"/>
</dbReference>
<evidence type="ECO:0000256" key="9">
    <source>
        <dbReference type="ARBA" id="ARBA00022741"/>
    </source>
</evidence>
<dbReference type="PANTHER" id="PTHR21327:SF18">
    <property type="entry name" value="3,4-DIHYDROXY-2-BUTANONE 4-PHOSPHATE SYNTHASE"/>
    <property type="match status" value="1"/>
</dbReference>
<feature type="binding site" evidence="19">
    <location>
        <position position="269"/>
    </location>
    <ligand>
        <name>GTP</name>
        <dbReference type="ChEBI" id="CHEBI:37565"/>
    </ligand>
</feature>
<dbReference type="NCBIfam" id="TIGR00506">
    <property type="entry name" value="ribB"/>
    <property type="match status" value="1"/>
</dbReference>
<comment type="cofactor">
    <cofactor evidence="19">
        <name>Zn(2+)</name>
        <dbReference type="ChEBI" id="CHEBI:29105"/>
    </cofactor>
    <text evidence="19">Binds 1 zinc ion per subunit.</text>
</comment>
<evidence type="ECO:0000256" key="15">
    <source>
        <dbReference type="ARBA" id="ARBA00023239"/>
    </source>
</evidence>
<feature type="binding site" evidence="19">
    <location>
        <position position="30"/>
    </location>
    <ligand>
        <name>D-ribulose 5-phosphate</name>
        <dbReference type="ChEBI" id="CHEBI:58121"/>
    </ligand>
</feature>
<evidence type="ECO:0000256" key="19">
    <source>
        <dbReference type="HAMAP-Rule" id="MF_01283"/>
    </source>
</evidence>
<dbReference type="NCBIfam" id="NF001591">
    <property type="entry name" value="PRK00393.1"/>
    <property type="match status" value="1"/>
</dbReference>
<dbReference type="GO" id="GO:0005829">
    <property type="term" value="C:cytosol"/>
    <property type="evidence" value="ECO:0007669"/>
    <property type="project" value="TreeGrafter"/>
</dbReference>
<keyword evidence="8 19" id="KW-0479">Metal-binding</keyword>
<feature type="binding site" evidence="19">
    <location>
        <position position="353"/>
    </location>
    <ligand>
        <name>GTP</name>
        <dbReference type="ChEBI" id="CHEBI:37565"/>
    </ligand>
</feature>
<name>A0A133KG38_9FIRM</name>
<dbReference type="Pfam" id="PF00926">
    <property type="entry name" value="DHBP_synthase"/>
    <property type="match status" value="1"/>
</dbReference>
<gene>
    <name evidence="19" type="primary">ribBA</name>
    <name evidence="21" type="ORF">HMPREF3200_00709</name>
</gene>
<feature type="binding site" evidence="19">
    <location>
        <position position="264"/>
    </location>
    <ligand>
        <name>Zn(2+)</name>
        <dbReference type="ChEBI" id="CHEBI:29105"/>
        <note>catalytic</note>
    </ligand>
</feature>
<dbReference type="AlphaFoldDB" id="A0A133KG38"/>
<keyword evidence="13 19" id="KW-0342">GTP-binding</keyword>
<feature type="binding site" evidence="19">
    <location>
        <position position="26"/>
    </location>
    <ligand>
        <name>Mg(2+)</name>
        <dbReference type="ChEBI" id="CHEBI:18420"/>
        <label>2</label>
    </ligand>
</feature>
<keyword evidence="7 19" id="KW-0686">Riboflavin biosynthesis</keyword>
<comment type="catalytic activity">
    <reaction evidence="1 19">
        <text>D-ribulose 5-phosphate = (2S)-2-hydroxy-3-oxobutyl phosphate + formate + H(+)</text>
        <dbReference type="Rhea" id="RHEA:18457"/>
        <dbReference type="ChEBI" id="CHEBI:15378"/>
        <dbReference type="ChEBI" id="CHEBI:15740"/>
        <dbReference type="ChEBI" id="CHEBI:58121"/>
        <dbReference type="ChEBI" id="CHEBI:58830"/>
        <dbReference type="EC" id="4.1.99.12"/>
    </reaction>
</comment>
<dbReference type="Gene3D" id="3.90.870.10">
    <property type="entry name" value="DHBP synthase"/>
    <property type="match status" value="1"/>
</dbReference>
<feature type="active site" description="Proton acceptor; for GTP cyclohydrolase activity" evidence="19">
    <location>
        <position position="325"/>
    </location>
</feature>
<dbReference type="HAMAP" id="MF_00179">
    <property type="entry name" value="RibA"/>
    <property type="match status" value="1"/>
</dbReference>
<feature type="region of interest" description="GTP cyclohydrolase II" evidence="19">
    <location>
        <begin position="199"/>
        <end position="402"/>
    </location>
</feature>
<dbReference type="Proteomes" id="UP000070383">
    <property type="component" value="Unassembled WGS sequence"/>
</dbReference>
<evidence type="ECO:0000256" key="8">
    <source>
        <dbReference type="ARBA" id="ARBA00022723"/>
    </source>
</evidence>
<evidence type="ECO:0000313" key="21">
    <source>
        <dbReference type="EMBL" id="KWZ78506.1"/>
    </source>
</evidence>
<comment type="similarity">
    <text evidence="19">In the C-terminal section; belongs to the GTP cyclohydrolase II family.</text>
</comment>
<keyword evidence="22" id="KW-1185">Reference proteome</keyword>
<keyword evidence="12 19" id="KW-0460">Magnesium</keyword>
<feature type="binding site" evidence="19">
    <location>
        <position position="26"/>
    </location>
    <ligand>
        <name>Mg(2+)</name>
        <dbReference type="ChEBI" id="CHEBI:18420"/>
        <label>1</label>
    </ligand>
</feature>
<organism evidence="21 22">
    <name type="scientific">Anaerococcus tetradius</name>
    <dbReference type="NCBI Taxonomy" id="33036"/>
    <lineage>
        <taxon>Bacteria</taxon>
        <taxon>Bacillati</taxon>
        <taxon>Bacillota</taxon>
        <taxon>Tissierellia</taxon>
        <taxon>Tissierellales</taxon>
        <taxon>Peptoniphilaceae</taxon>
        <taxon>Anaerococcus</taxon>
    </lineage>
</organism>
<evidence type="ECO:0000259" key="20">
    <source>
        <dbReference type="Pfam" id="PF00925"/>
    </source>
</evidence>
<dbReference type="GO" id="GO:0008270">
    <property type="term" value="F:zinc ion binding"/>
    <property type="evidence" value="ECO:0007669"/>
    <property type="project" value="UniProtKB-UniRule"/>
</dbReference>
<dbReference type="Gene3D" id="3.40.50.10990">
    <property type="entry name" value="GTP cyclohydrolase II"/>
    <property type="match status" value="1"/>
</dbReference>
<dbReference type="InterPro" id="IPR000926">
    <property type="entry name" value="RibA"/>
</dbReference>
<dbReference type="PANTHER" id="PTHR21327">
    <property type="entry name" value="GTP CYCLOHYDROLASE II-RELATED"/>
    <property type="match status" value="1"/>
</dbReference>